<proteinExistence type="predicted"/>
<dbReference type="EMBL" id="MTYH01000052">
    <property type="protein sequence ID" value="PNP41991.1"/>
    <property type="molecule type" value="Genomic_DNA"/>
</dbReference>
<evidence type="ECO:0000313" key="2">
    <source>
        <dbReference type="EMBL" id="PNP41991.1"/>
    </source>
</evidence>
<comment type="caution">
    <text evidence="2">The sequence shown here is derived from an EMBL/GenBank/DDBJ whole genome shotgun (WGS) entry which is preliminary data.</text>
</comment>
<gene>
    <name evidence="2" type="ORF">TGAMA5MH_06170</name>
</gene>
<protein>
    <submittedName>
        <fullName evidence="2">Uncharacterized protein</fullName>
    </submittedName>
</protein>
<sequence length="121" mass="13007">MSRPRPLMRAEQLALDEGVESQDSQAILDALKAEFGAAALHGALESPPQLGTACENVDVSAGRGADEREERHSDNGAEVGDLDISSSARRSVRWQDHSFKVGIALCLAVAVPYEERYAEAD</sequence>
<dbReference type="Proteomes" id="UP000236546">
    <property type="component" value="Unassembled WGS sequence"/>
</dbReference>
<name>A0A2K0T8Y5_9HYPO</name>
<evidence type="ECO:0000256" key="1">
    <source>
        <dbReference type="SAM" id="MobiDB-lite"/>
    </source>
</evidence>
<feature type="compositionally biased region" description="Basic and acidic residues" evidence="1">
    <location>
        <begin position="64"/>
        <end position="75"/>
    </location>
</feature>
<dbReference type="AlphaFoldDB" id="A0A2K0T8Y5"/>
<organism evidence="2 3">
    <name type="scientific">Trichoderma gamsii</name>
    <dbReference type="NCBI Taxonomy" id="398673"/>
    <lineage>
        <taxon>Eukaryota</taxon>
        <taxon>Fungi</taxon>
        <taxon>Dikarya</taxon>
        <taxon>Ascomycota</taxon>
        <taxon>Pezizomycotina</taxon>
        <taxon>Sordariomycetes</taxon>
        <taxon>Hypocreomycetidae</taxon>
        <taxon>Hypocreales</taxon>
        <taxon>Hypocreaceae</taxon>
        <taxon>Trichoderma</taxon>
    </lineage>
</organism>
<reference evidence="2 3" key="1">
    <citation type="submission" date="2017-02" db="EMBL/GenBank/DDBJ databases">
        <title>Genomes of Trichoderma spp. with biocontrol activity.</title>
        <authorList>
            <person name="Gardiner D."/>
            <person name="Kazan K."/>
            <person name="Vos C."/>
            <person name="Harvey P."/>
        </authorList>
    </citation>
    <scope>NUCLEOTIDE SEQUENCE [LARGE SCALE GENOMIC DNA]</scope>
    <source>
        <strain evidence="2 3">A5MH</strain>
    </source>
</reference>
<feature type="region of interest" description="Disordered" evidence="1">
    <location>
        <begin position="46"/>
        <end position="82"/>
    </location>
</feature>
<accession>A0A2K0T8Y5</accession>
<evidence type="ECO:0000313" key="3">
    <source>
        <dbReference type="Proteomes" id="UP000236546"/>
    </source>
</evidence>